<keyword evidence="4" id="KW-0808">Transferase</keyword>
<dbReference type="AlphaFoldDB" id="A0A9J6CCJ9"/>
<comment type="catalytic activity">
    <reaction evidence="6">
        <text>RX + glutathione = an S-substituted glutathione + a halide anion + H(+)</text>
        <dbReference type="Rhea" id="RHEA:16437"/>
        <dbReference type="ChEBI" id="CHEBI:15378"/>
        <dbReference type="ChEBI" id="CHEBI:16042"/>
        <dbReference type="ChEBI" id="CHEBI:17792"/>
        <dbReference type="ChEBI" id="CHEBI:57925"/>
        <dbReference type="ChEBI" id="CHEBI:90779"/>
        <dbReference type="EC" id="2.5.1.18"/>
    </reaction>
</comment>
<accession>A0A9J6CCJ9</accession>
<dbReference type="InterPro" id="IPR010987">
    <property type="entry name" value="Glutathione-S-Trfase_C-like"/>
</dbReference>
<dbReference type="SUPFAM" id="SSF47616">
    <property type="entry name" value="GST C-terminal domain-like"/>
    <property type="match status" value="1"/>
</dbReference>
<dbReference type="Gene3D" id="1.20.1050.10">
    <property type="match status" value="1"/>
</dbReference>
<dbReference type="GO" id="GO:0004364">
    <property type="term" value="F:glutathione transferase activity"/>
    <property type="evidence" value="ECO:0007669"/>
    <property type="project" value="UniProtKB-EC"/>
</dbReference>
<dbReference type="Proteomes" id="UP001107558">
    <property type="component" value="Chromosome 1"/>
</dbReference>
<comment type="caution">
    <text evidence="9">The sequence shown here is derived from an EMBL/GenBank/DDBJ whole genome shotgun (WGS) entry which is preliminary data.</text>
</comment>
<dbReference type="PROSITE" id="PS50404">
    <property type="entry name" value="GST_NTER"/>
    <property type="match status" value="1"/>
</dbReference>
<dbReference type="InterPro" id="IPR040079">
    <property type="entry name" value="Glutathione_S-Trfase"/>
</dbReference>
<dbReference type="PANTHER" id="PTHR43969:SF9">
    <property type="entry name" value="GLUTATHIONE S TRANSFERASE D10, ISOFORM A-RELATED"/>
    <property type="match status" value="1"/>
</dbReference>
<evidence type="ECO:0000256" key="4">
    <source>
        <dbReference type="ARBA" id="ARBA00022679"/>
    </source>
</evidence>
<dbReference type="InterPro" id="IPR004045">
    <property type="entry name" value="Glutathione_S-Trfase_N"/>
</dbReference>
<evidence type="ECO:0000256" key="5">
    <source>
        <dbReference type="ARBA" id="ARBA00041523"/>
    </source>
</evidence>
<evidence type="ECO:0000256" key="6">
    <source>
        <dbReference type="ARBA" id="ARBA00047960"/>
    </source>
</evidence>
<gene>
    <name evidence="9" type="ORF">PVAND_009136</name>
</gene>
<dbReference type="GO" id="GO:0006749">
    <property type="term" value="P:glutathione metabolic process"/>
    <property type="evidence" value="ECO:0007669"/>
    <property type="project" value="TreeGrafter"/>
</dbReference>
<evidence type="ECO:0000313" key="10">
    <source>
        <dbReference type="Proteomes" id="UP001107558"/>
    </source>
</evidence>
<name>A0A9J6CCJ9_POLVA</name>
<evidence type="ECO:0000256" key="2">
    <source>
        <dbReference type="ARBA" id="ARBA00011738"/>
    </source>
</evidence>
<feature type="domain" description="GST C-terminal" evidence="8">
    <location>
        <begin position="90"/>
        <end position="216"/>
    </location>
</feature>
<comment type="similarity">
    <text evidence="1">Belongs to the GST superfamily. Theta family.</text>
</comment>
<dbReference type="InterPro" id="IPR004046">
    <property type="entry name" value="GST_C"/>
</dbReference>
<protein>
    <recommendedName>
        <fullName evidence="3">glutathione transferase</fullName>
        <ecNumber evidence="3">2.5.1.18</ecNumber>
    </recommendedName>
    <alternativeName>
        <fullName evidence="5">GST class-theta</fullName>
    </alternativeName>
</protein>
<evidence type="ECO:0000259" key="8">
    <source>
        <dbReference type="PROSITE" id="PS50405"/>
    </source>
</evidence>
<evidence type="ECO:0000256" key="3">
    <source>
        <dbReference type="ARBA" id="ARBA00012452"/>
    </source>
</evidence>
<dbReference type="Gene3D" id="3.40.30.10">
    <property type="entry name" value="Glutaredoxin"/>
    <property type="match status" value="1"/>
</dbReference>
<dbReference type="SFLD" id="SFLDG00358">
    <property type="entry name" value="Main_(cytGST)"/>
    <property type="match status" value="1"/>
</dbReference>
<dbReference type="EMBL" id="JADBJN010000001">
    <property type="protein sequence ID" value="KAG5679576.1"/>
    <property type="molecule type" value="Genomic_DNA"/>
</dbReference>
<dbReference type="SUPFAM" id="SSF52833">
    <property type="entry name" value="Thioredoxin-like"/>
    <property type="match status" value="1"/>
</dbReference>
<dbReference type="InterPro" id="IPR036282">
    <property type="entry name" value="Glutathione-S-Trfase_C_sf"/>
</dbReference>
<dbReference type="SFLD" id="SFLDS00019">
    <property type="entry name" value="Glutathione_Transferase_(cytos"/>
    <property type="match status" value="1"/>
</dbReference>
<dbReference type="FunFam" id="1.20.1050.10:FF:000007">
    <property type="entry name" value="Glutathione S-transferase 1-1"/>
    <property type="match status" value="1"/>
</dbReference>
<dbReference type="Pfam" id="PF02798">
    <property type="entry name" value="GST_N"/>
    <property type="match status" value="1"/>
</dbReference>
<comment type="subunit">
    <text evidence="2">Homodimer.</text>
</comment>
<dbReference type="CDD" id="cd03177">
    <property type="entry name" value="GST_C_Delta_Epsilon"/>
    <property type="match status" value="1"/>
</dbReference>
<dbReference type="PROSITE" id="PS50405">
    <property type="entry name" value="GST_CTER"/>
    <property type="match status" value="1"/>
</dbReference>
<dbReference type="FunFam" id="3.40.30.10:FF:000034">
    <property type="entry name" value="glutathione S-transferase 1"/>
    <property type="match status" value="1"/>
</dbReference>
<keyword evidence="10" id="KW-1185">Reference proteome</keyword>
<dbReference type="OrthoDB" id="2309723at2759"/>
<organism evidence="9 10">
    <name type="scientific">Polypedilum vanderplanki</name>
    <name type="common">Sleeping chironomid midge</name>
    <dbReference type="NCBI Taxonomy" id="319348"/>
    <lineage>
        <taxon>Eukaryota</taxon>
        <taxon>Metazoa</taxon>
        <taxon>Ecdysozoa</taxon>
        <taxon>Arthropoda</taxon>
        <taxon>Hexapoda</taxon>
        <taxon>Insecta</taxon>
        <taxon>Pterygota</taxon>
        <taxon>Neoptera</taxon>
        <taxon>Endopterygota</taxon>
        <taxon>Diptera</taxon>
        <taxon>Nematocera</taxon>
        <taxon>Chironomoidea</taxon>
        <taxon>Chironomidae</taxon>
        <taxon>Chironominae</taxon>
        <taxon>Polypedilum</taxon>
        <taxon>Polypedilum</taxon>
    </lineage>
</organism>
<dbReference type="PANTHER" id="PTHR43969">
    <property type="entry name" value="GLUTATHIONE S TRANSFERASE D10, ISOFORM A-RELATED"/>
    <property type="match status" value="1"/>
</dbReference>
<feature type="domain" description="GST N-terminal" evidence="7">
    <location>
        <begin position="2"/>
        <end position="83"/>
    </location>
</feature>
<sequence length="238" mass="27374">MAPIVLYHFPPSAPSRVALLTIRNLNVDAEVKQVNLFAKEQLSPEFIKMNPQHTVPTLDDNGFYLWESRAIAQYLVETRGSSDSHLYPKDPKERALVNQRLYFDAGTLYPRVRAIAYPVLFLGEKKISDEKRNHILDAFTYMENFLEGRKWFCGDHLTIADLSLLASLSSIIHIGASLHNYPNLRRWYEQCADINGYEENDEGAKIFVFAHNLRKFACKCFCLMTVTVRDEKTKIVAQ</sequence>
<dbReference type="CDD" id="cd03045">
    <property type="entry name" value="GST_N_Delta_Epsilon"/>
    <property type="match status" value="1"/>
</dbReference>
<proteinExistence type="inferred from homology"/>
<evidence type="ECO:0000259" key="7">
    <source>
        <dbReference type="PROSITE" id="PS50404"/>
    </source>
</evidence>
<dbReference type="InterPro" id="IPR036249">
    <property type="entry name" value="Thioredoxin-like_sf"/>
</dbReference>
<dbReference type="Pfam" id="PF14497">
    <property type="entry name" value="GST_C_3"/>
    <property type="match status" value="1"/>
</dbReference>
<dbReference type="EC" id="2.5.1.18" evidence="3"/>
<dbReference type="SFLD" id="SFLDG01153">
    <property type="entry name" value="Main.4:_Theta-like"/>
    <property type="match status" value="1"/>
</dbReference>
<evidence type="ECO:0000256" key="1">
    <source>
        <dbReference type="ARBA" id="ARBA00009899"/>
    </source>
</evidence>
<reference evidence="9" key="1">
    <citation type="submission" date="2021-03" db="EMBL/GenBank/DDBJ databases">
        <title>Chromosome level genome of the anhydrobiotic midge Polypedilum vanderplanki.</title>
        <authorList>
            <person name="Yoshida Y."/>
            <person name="Kikawada T."/>
            <person name="Gusev O."/>
        </authorList>
    </citation>
    <scope>NUCLEOTIDE SEQUENCE</scope>
    <source>
        <strain evidence="9">NIAS01</strain>
        <tissue evidence="9">Whole body or cell culture</tissue>
    </source>
</reference>
<evidence type="ECO:0000313" key="9">
    <source>
        <dbReference type="EMBL" id="KAG5679576.1"/>
    </source>
</evidence>